<keyword evidence="8" id="KW-1185">Reference proteome</keyword>
<evidence type="ECO:0000256" key="1">
    <source>
        <dbReference type="ARBA" id="ARBA00004141"/>
    </source>
</evidence>
<dbReference type="Pfam" id="PF13903">
    <property type="entry name" value="Claudin_2"/>
    <property type="match status" value="1"/>
</dbReference>
<reference evidence="7 8" key="1">
    <citation type="submission" date="2019-07" db="EMBL/GenBank/DDBJ databases">
        <authorList>
            <person name="Jastrzebski P J."/>
            <person name="Paukszto L."/>
            <person name="Jastrzebski P J."/>
        </authorList>
    </citation>
    <scope>NUCLEOTIDE SEQUENCE [LARGE SCALE GENOMIC DNA]</scope>
    <source>
        <strain evidence="7 8">WMS-il1</strain>
    </source>
</reference>
<evidence type="ECO:0000313" key="8">
    <source>
        <dbReference type="Proteomes" id="UP000321570"/>
    </source>
</evidence>
<evidence type="ECO:0000256" key="4">
    <source>
        <dbReference type="ARBA" id="ARBA00023136"/>
    </source>
</evidence>
<evidence type="ECO:0000256" key="3">
    <source>
        <dbReference type="ARBA" id="ARBA00022989"/>
    </source>
</evidence>
<feature type="region of interest" description="Disordered" evidence="5">
    <location>
        <begin position="368"/>
        <end position="391"/>
    </location>
</feature>
<feature type="transmembrane region" description="Helical" evidence="6">
    <location>
        <begin position="124"/>
        <end position="145"/>
    </location>
</feature>
<evidence type="ECO:0000256" key="5">
    <source>
        <dbReference type="SAM" id="MobiDB-lite"/>
    </source>
</evidence>
<feature type="transmembrane region" description="Helical" evidence="6">
    <location>
        <begin position="176"/>
        <end position="200"/>
    </location>
</feature>
<dbReference type="AlphaFoldDB" id="A0A564Z0V7"/>
<dbReference type="PANTHER" id="PTHR21284:SF12">
    <property type="entry name" value="EG:80H7.2 PROTEIN"/>
    <property type="match status" value="1"/>
</dbReference>
<protein>
    <submittedName>
        <fullName evidence="7">Uncharacterized protein</fullName>
    </submittedName>
</protein>
<keyword evidence="2 6" id="KW-0812">Transmembrane</keyword>
<keyword evidence="4 6" id="KW-0472">Membrane</keyword>
<proteinExistence type="predicted"/>
<feature type="transmembrane region" description="Helical" evidence="6">
    <location>
        <begin position="96"/>
        <end position="117"/>
    </location>
</feature>
<dbReference type="InterPro" id="IPR004031">
    <property type="entry name" value="PMP22/EMP/MP20/Claudin"/>
</dbReference>
<gene>
    <name evidence="7" type="ORF">WMSIL1_LOCUS11323</name>
</gene>
<evidence type="ECO:0000256" key="6">
    <source>
        <dbReference type="SAM" id="Phobius"/>
    </source>
</evidence>
<evidence type="ECO:0000313" key="7">
    <source>
        <dbReference type="EMBL" id="VUZ52929.1"/>
    </source>
</evidence>
<dbReference type="GO" id="GO:0016020">
    <property type="term" value="C:membrane"/>
    <property type="evidence" value="ECO:0007669"/>
    <property type="project" value="UniProtKB-SubCell"/>
</dbReference>
<dbReference type="EMBL" id="CABIJS010000543">
    <property type="protein sequence ID" value="VUZ52929.1"/>
    <property type="molecule type" value="Genomic_DNA"/>
</dbReference>
<name>A0A564Z0V7_HYMDI</name>
<feature type="transmembrane region" description="Helical" evidence="6">
    <location>
        <begin position="7"/>
        <end position="32"/>
    </location>
</feature>
<evidence type="ECO:0000256" key="2">
    <source>
        <dbReference type="ARBA" id="ARBA00022692"/>
    </source>
</evidence>
<dbReference type="Gene3D" id="1.20.140.150">
    <property type="match status" value="1"/>
</dbReference>
<dbReference type="PANTHER" id="PTHR21284">
    <property type="entry name" value="EG:80H7.2 PROTEIN"/>
    <property type="match status" value="1"/>
</dbReference>
<keyword evidence="3 6" id="KW-1133">Transmembrane helix</keyword>
<comment type="subcellular location">
    <subcellularLocation>
        <location evidence="1">Membrane</location>
        <topology evidence="1">Multi-pass membrane protein</topology>
    </subcellularLocation>
</comment>
<dbReference type="Proteomes" id="UP000321570">
    <property type="component" value="Unassembled WGS sequence"/>
</dbReference>
<accession>A0A564Z0V7</accession>
<organism evidence="7 8">
    <name type="scientific">Hymenolepis diminuta</name>
    <name type="common">Rat tapeworm</name>
    <dbReference type="NCBI Taxonomy" id="6216"/>
    <lineage>
        <taxon>Eukaryota</taxon>
        <taxon>Metazoa</taxon>
        <taxon>Spiralia</taxon>
        <taxon>Lophotrochozoa</taxon>
        <taxon>Platyhelminthes</taxon>
        <taxon>Cestoda</taxon>
        <taxon>Eucestoda</taxon>
        <taxon>Cyclophyllidea</taxon>
        <taxon>Hymenolepididae</taxon>
        <taxon>Hymenolepis</taxon>
    </lineage>
</organism>
<sequence length="391" mass="44082">MCGKDALLYLYITVISVGFFCNFFATVLPFWFAKYPSASTRFRSLGLWEICLEEFISPLDQQRLYTGCFYIFDTKIRALWPLIFAGWFHAAQALQILSMILYMALVSCGLLILFGAVDKRRPRTVMISVVLVVLICWVLITQLGLVGVNIDLEKKQTEIRGTDAWMSETKFSGLSWSYGLSAFALFFVLIALNILVWCVYPRKESGGRLLEQAWHWPANNDLPCCLARGTSYRQITLRENLDSHFQQHQSCPSPPVKLTTYQPNVVSPSGVTDISSLDVVTYDPRSADAFSDNDRSAPVPPAESKDDLIESLKEKGQIEERSSLQIRDPRTAVDLNFSRVSSRMSSVRSSTNETSGGFRRAQNRTYVIKKGGNQPPPQTIIPKPLVPGKWH</sequence>